<evidence type="ECO:0000256" key="1">
    <source>
        <dbReference type="SAM" id="Phobius"/>
    </source>
</evidence>
<feature type="transmembrane region" description="Helical" evidence="1">
    <location>
        <begin position="26"/>
        <end position="53"/>
    </location>
</feature>
<reference evidence="2 3" key="1">
    <citation type="submission" date="2024-02" db="EMBL/GenBank/DDBJ databases">
        <authorList>
            <consortium name="ELIXIR-Norway"/>
            <consortium name="Elixir Norway"/>
        </authorList>
    </citation>
    <scope>NUCLEOTIDE SEQUENCE [LARGE SCALE GENOMIC DNA]</scope>
</reference>
<evidence type="ECO:0000313" key="2">
    <source>
        <dbReference type="EMBL" id="CAK9255487.1"/>
    </source>
</evidence>
<gene>
    <name evidence="2" type="ORF">CSSPJE1EN1_LOCUS965</name>
</gene>
<keyword evidence="3" id="KW-1185">Reference proteome</keyword>
<evidence type="ECO:0000313" key="3">
    <source>
        <dbReference type="Proteomes" id="UP001497444"/>
    </source>
</evidence>
<dbReference type="Proteomes" id="UP001497444">
    <property type="component" value="Chromosome 1"/>
</dbReference>
<proteinExistence type="predicted"/>
<organism evidence="2 3">
    <name type="scientific">Sphagnum jensenii</name>
    <dbReference type="NCBI Taxonomy" id="128206"/>
    <lineage>
        <taxon>Eukaryota</taxon>
        <taxon>Viridiplantae</taxon>
        <taxon>Streptophyta</taxon>
        <taxon>Embryophyta</taxon>
        <taxon>Bryophyta</taxon>
        <taxon>Sphagnophytina</taxon>
        <taxon>Sphagnopsida</taxon>
        <taxon>Sphagnales</taxon>
        <taxon>Sphagnaceae</taxon>
        <taxon>Sphagnum</taxon>
    </lineage>
</organism>
<dbReference type="EMBL" id="OZ020096">
    <property type="protein sequence ID" value="CAK9255487.1"/>
    <property type="molecule type" value="Genomic_DNA"/>
</dbReference>
<protein>
    <submittedName>
        <fullName evidence="2">Uncharacterized protein</fullName>
    </submittedName>
</protein>
<keyword evidence="1" id="KW-1133">Transmembrane helix</keyword>
<accession>A0ABP0VM34</accession>
<keyword evidence="1" id="KW-0812">Transmembrane</keyword>
<sequence length="81" mass="9309">MLSGIQEGVQEAGQFWLTQNKNTTRVMSMVITLLFAVSISDFTDKIVICYYLMMITERQREYKLETLPNESLKSDPAPCKL</sequence>
<name>A0ABP0VM34_9BRYO</name>
<keyword evidence="1" id="KW-0472">Membrane</keyword>